<keyword evidence="14 15" id="KW-0472">Membrane</keyword>
<dbReference type="InterPro" id="IPR036097">
    <property type="entry name" value="HisK_dim/P_sf"/>
</dbReference>
<dbReference type="InterPro" id="IPR003661">
    <property type="entry name" value="HisK_dim/P_dom"/>
</dbReference>
<evidence type="ECO:0000256" key="4">
    <source>
        <dbReference type="ARBA" id="ARBA00022475"/>
    </source>
</evidence>
<dbReference type="AlphaFoldDB" id="A0A845AIR4"/>
<proteinExistence type="predicted"/>
<reference evidence="18 19" key="1">
    <citation type="submission" date="2019-12" db="EMBL/GenBank/DDBJ databases">
        <title>Genomic-based taxomic classification of the family Erythrobacteraceae.</title>
        <authorList>
            <person name="Xu L."/>
        </authorList>
    </citation>
    <scope>NUCLEOTIDE SEQUENCE [LARGE SCALE GENOMIC DNA]</scope>
    <source>
        <strain evidence="18 19">KEMB 9005-328</strain>
    </source>
</reference>
<protein>
    <recommendedName>
        <fullName evidence="3">histidine kinase</fullName>
        <ecNumber evidence="3">2.7.13.3</ecNumber>
    </recommendedName>
</protein>
<dbReference type="CDD" id="cd00082">
    <property type="entry name" value="HisKA"/>
    <property type="match status" value="1"/>
</dbReference>
<accession>A0A845AIR4</accession>
<dbReference type="Proteomes" id="UP000439780">
    <property type="component" value="Unassembled WGS sequence"/>
</dbReference>
<keyword evidence="7" id="KW-0808">Transferase</keyword>
<keyword evidence="5" id="KW-0997">Cell inner membrane</keyword>
<dbReference type="GO" id="GO:0005524">
    <property type="term" value="F:ATP binding"/>
    <property type="evidence" value="ECO:0007669"/>
    <property type="project" value="UniProtKB-KW"/>
</dbReference>
<evidence type="ECO:0000256" key="1">
    <source>
        <dbReference type="ARBA" id="ARBA00000085"/>
    </source>
</evidence>
<dbReference type="SUPFAM" id="SSF55874">
    <property type="entry name" value="ATPase domain of HSP90 chaperone/DNA topoisomerase II/histidine kinase"/>
    <property type="match status" value="1"/>
</dbReference>
<feature type="transmembrane region" description="Helical" evidence="15">
    <location>
        <begin position="183"/>
        <end position="206"/>
    </location>
</feature>
<comment type="caution">
    <text evidence="18">The sequence shown here is derived from an EMBL/GenBank/DDBJ whole genome shotgun (WGS) entry which is preliminary data.</text>
</comment>
<dbReference type="GO" id="GO:0000155">
    <property type="term" value="F:phosphorelay sensor kinase activity"/>
    <property type="evidence" value="ECO:0007669"/>
    <property type="project" value="InterPro"/>
</dbReference>
<evidence type="ECO:0000256" key="2">
    <source>
        <dbReference type="ARBA" id="ARBA00004429"/>
    </source>
</evidence>
<keyword evidence="10 18" id="KW-0418">Kinase</keyword>
<dbReference type="InterPro" id="IPR003660">
    <property type="entry name" value="HAMP_dom"/>
</dbReference>
<comment type="catalytic activity">
    <reaction evidence="1">
        <text>ATP + protein L-histidine = ADP + protein N-phospho-L-histidine.</text>
        <dbReference type="EC" id="2.7.13.3"/>
    </reaction>
</comment>
<keyword evidence="9" id="KW-0547">Nucleotide-binding</keyword>
<keyword evidence="12 15" id="KW-1133">Transmembrane helix</keyword>
<feature type="transmembrane region" description="Helical" evidence="15">
    <location>
        <begin position="12"/>
        <end position="32"/>
    </location>
</feature>
<keyword evidence="13" id="KW-0902">Two-component regulatory system</keyword>
<dbReference type="PANTHER" id="PTHR44936:SF5">
    <property type="entry name" value="SENSOR HISTIDINE KINASE ENVZ"/>
    <property type="match status" value="1"/>
</dbReference>
<dbReference type="PANTHER" id="PTHR44936">
    <property type="entry name" value="SENSOR PROTEIN CREC"/>
    <property type="match status" value="1"/>
</dbReference>
<dbReference type="SMART" id="SM00388">
    <property type="entry name" value="HisKA"/>
    <property type="match status" value="1"/>
</dbReference>
<dbReference type="CDD" id="cd00075">
    <property type="entry name" value="HATPase"/>
    <property type="match status" value="1"/>
</dbReference>
<evidence type="ECO:0000256" key="6">
    <source>
        <dbReference type="ARBA" id="ARBA00022553"/>
    </source>
</evidence>
<dbReference type="Pfam" id="PF02518">
    <property type="entry name" value="HATPase_c"/>
    <property type="match status" value="1"/>
</dbReference>
<evidence type="ECO:0000256" key="9">
    <source>
        <dbReference type="ARBA" id="ARBA00022741"/>
    </source>
</evidence>
<evidence type="ECO:0000256" key="8">
    <source>
        <dbReference type="ARBA" id="ARBA00022692"/>
    </source>
</evidence>
<dbReference type="SUPFAM" id="SSF47384">
    <property type="entry name" value="Homodimeric domain of signal transducing histidine kinase"/>
    <property type="match status" value="1"/>
</dbReference>
<keyword evidence="6" id="KW-0597">Phosphoprotein</keyword>
<evidence type="ECO:0000259" key="17">
    <source>
        <dbReference type="PROSITE" id="PS50885"/>
    </source>
</evidence>
<dbReference type="InterPro" id="IPR004358">
    <property type="entry name" value="Sig_transdc_His_kin-like_C"/>
</dbReference>
<dbReference type="PROSITE" id="PS50885">
    <property type="entry name" value="HAMP"/>
    <property type="match status" value="1"/>
</dbReference>
<dbReference type="SMART" id="SM00304">
    <property type="entry name" value="HAMP"/>
    <property type="match status" value="1"/>
</dbReference>
<evidence type="ECO:0000259" key="16">
    <source>
        <dbReference type="PROSITE" id="PS50109"/>
    </source>
</evidence>
<keyword evidence="19" id="KW-1185">Reference proteome</keyword>
<gene>
    <name evidence="18" type="ORF">GRI58_10900</name>
</gene>
<evidence type="ECO:0000256" key="5">
    <source>
        <dbReference type="ARBA" id="ARBA00022519"/>
    </source>
</evidence>
<evidence type="ECO:0000256" key="15">
    <source>
        <dbReference type="SAM" id="Phobius"/>
    </source>
</evidence>
<name>A0A845AIR4_9SPHN</name>
<evidence type="ECO:0000256" key="13">
    <source>
        <dbReference type="ARBA" id="ARBA00023012"/>
    </source>
</evidence>
<comment type="subcellular location">
    <subcellularLocation>
        <location evidence="2">Cell inner membrane</location>
        <topology evidence="2">Multi-pass membrane protein</topology>
    </subcellularLocation>
</comment>
<keyword evidence="4" id="KW-1003">Cell membrane</keyword>
<dbReference type="OrthoDB" id="9804645at2"/>
<dbReference type="InterPro" id="IPR050980">
    <property type="entry name" value="2C_sensor_his_kinase"/>
</dbReference>
<organism evidence="18 19">
    <name type="scientific">Qipengyuania algicida</name>
    <dbReference type="NCBI Taxonomy" id="1836209"/>
    <lineage>
        <taxon>Bacteria</taxon>
        <taxon>Pseudomonadati</taxon>
        <taxon>Pseudomonadota</taxon>
        <taxon>Alphaproteobacteria</taxon>
        <taxon>Sphingomonadales</taxon>
        <taxon>Erythrobacteraceae</taxon>
        <taxon>Qipengyuania</taxon>
    </lineage>
</organism>
<dbReference type="EC" id="2.7.13.3" evidence="3"/>
<sequence length="475" mass="51907">MRPWPRDLLGQTLMALAIALFIAQAISAGLLYRAASERRDTALMNAAAFQLVIRPADRPDRFKRGFRRTTSDEPRPMRRLPRPLRLTMSDRSPLQAGDRREPGLAETLTDILAREGITPAELVVVKRPLAADPLLQSAFQRRPHLAERARHYRGDLLVVGLRQQGASRWDVVRIAIPPMDGRVIWGLLLQTAILFAILMSLLYLALRRITRPLAALTSRTAQIAVPGGESLPLTPSGPRDIRALIAAHNAMEARIGAMLDEKDVMLGAIGHDLKTPLAALRVRIESVDDERQRAIMAATIEDITRTLDEILELARIGRASNPPERADLFALAASVVEEFEDLGEPVELVDSEKVSAPVHITWLKRALRNLVGNALRYGGSAKVSLHRQDDAVVLQVEDCGPGIPDDRLVAMTEPFVRGEASRSRSTGGSGLGLSLARAIAEQHGGTLVLANRASGGLRAEIRLPQARTGHTASNQ</sequence>
<dbReference type="PROSITE" id="PS50109">
    <property type="entry name" value="HIS_KIN"/>
    <property type="match status" value="1"/>
</dbReference>
<dbReference type="InterPro" id="IPR003594">
    <property type="entry name" value="HATPase_dom"/>
</dbReference>
<evidence type="ECO:0000256" key="14">
    <source>
        <dbReference type="ARBA" id="ARBA00023136"/>
    </source>
</evidence>
<dbReference type="Gene3D" id="3.30.565.10">
    <property type="entry name" value="Histidine kinase-like ATPase, C-terminal domain"/>
    <property type="match status" value="1"/>
</dbReference>
<evidence type="ECO:0000256" key="3">
    <source>
        <dbReference type="ARBA" id="ARBA00012438"/>
    </source>
</evidence>
<feature type="domain" description="HAMP" evidence="17">
    <location>
        <begin position="207"/>
        <end position="260"/>
    </location>
</feature>
<dbReference type="InterPro" id="IPR005467">
    <property type="entry name" value="His_kinase_dom"/>
</dbReference>
<dbReference type="GO" id="GO:0005886">
    <property type="term" value="C:plasma membrane"/>
    <property type="evidence" value="ECO:0007669"/>
    <property type="project" value="UniProtKB-SubCell"/>
</dbReference>
<evidence type="ECO:0000313" key="18">
    <source>
        <dbReference type="EMBL" id="MXP29329.1"/>
    </source>
</evidence>
<dbReference type="SMART" id="SM00387">
    <property type="entry name" value="HATPase_c"/>
    <property type="match status" value="1"/>
</dbReference>
<evidence type="ECO:0000256" key="12">
    <source>
        <dbReference type="ARBA" id="ARBA00022989"/>
    </source>
</evidence>
<dbReference type="InterPro" id="IPR036890">
    <property type="entry name" value="HATPase_C_sf"/>
</dbReference>
<dbReference type="Gene3D" id="1.10.287.130">
    <property type="match status" value="1"/>
</dbReference>
<feature type="domain" description="Histidine kinase" evidence="16">
    <location>
        <begin position="268"/>
        <end position="467"/>
    </location>
</feature>
<dbReference type="RefSeq" id="WP_160753637.1">
    <property type="nucleotide sequence ID" value="NZ_WTYA01000008.1"/>
</dbReference>
<evidence type="ECO:0000313" key="19">
    <source>
        <dbReference type="Proteomes" id="UP000439780"/>
    </source>
</evidence>
<evidence type="ECO:0000256" key="11">
    <source>
        <dbReference type="ARBA" id="ARBA00022840"/>
    </source>
</evidence>
<keyword evidence="8 15" id="KW-0812">Transmembrane</keyword>
<keyword evidence="11" id="KW-0067">ATP-binding</keyword>
<evidence type="ECO:0000256" key="7">
    <source>
        <dbReference type="ARBA" id="ARBA00022679"/>
    </source>
</evidence>
<dbReference type="EMBL" id="WTYA01000008">
    <property type="protein sequence ID" value="MXP29329.1"/>
    <property type="molecule type" value="Genomic_DNA"/>
</dbReference>
<dbReference type="PRINTS" id="PR00344">
    <property type="entry name" value="BCTRLSENSOR"/>
</dbReference>
<evidence type="ECO:0000256" key="10">
    <source>
        <dbReference type="ARBA" id="ARBA00022777"/>
    </source>
</evidence>